<feature type="chain" id="PRO_5018655351" evidence="1">
    <location>
        <begin position="21"/>
        <end position="205"/>
    </location>
</feature>
<proteinExistence type="predicted"/>
<accession>A0A3Q9BPJ6</accession>
<organism evidence="3 4">
    <name type="scientific">Undibacterium parvum</name>
    <dbReference type="NCBI Taxonomy" id="401471"/>
    <lineage>
        <taxon>Bacteria</taxon>
        <taxon>Pseudomonadati</taxon>
        <taxon>Pseudomonadota</taxon>
        <taxon>Betaproteobacteria</taxon>
        <taxon>Burkholderiales</taxon>
        <taxon>Oxalobacteraceae</taxon>
        <taxon>Undibacterium</taxon>
    </lineage>
</organism>
<name>A0A3Q9BPJ6_9BURK</name>
<dbReference type="RefSeq" id="WP_126126266.1">
    <property type="nucleotide sequence ID" value="NZ_CP034464.1"/>
</dbReference>
<keyword evidence="1" id="KW-0732">Signal</keyword>
<evidence type="ECO:0000313" key="4">
    <source>
        <dbReference type="Proteomes" id="UP000275663"/>
    </source>
</evidence>
<dbReference type="EMBL" id="CP034464">
    <property type="protein sequence ID" value="AZP10867.1"/>
    <property type="molecule type" value="Genomic_DNA"/>
</dbReference>
<dbReference type="InterPro" id="IPR013424">
    <property type="entry name" value="Ice-binding_C"/>
</dbReference>
<reference evidence="3 4" key="1">
    <citation type="journal article" date="2011" name="Int. J. Syst. Evol. Microbiol.">
        <title>Description of Undibacterium oligocarboniphilum sp. nov., isolated from purified water, and Undibacterium pigrum strain CCUG 49012 as the type strain of Undibacterium parvum sp. nov., and emended descriptions of the genus Undibacterium and the species Undibacterium pigrum.</title>
        <authorList>
            <person name="Eder W."/>
            <person name="Wanner G."/>
            <person name="Ludwig W."/>
            <person name="Busse H.J."/>
            <person name="Ziemke-Kageler F."/>
            <person name="Lang E."/>
        </authorList>
    </citation>
    <scope>NUCLEOTIDE SEQUENCE [LARGE SCALE GENOMIC DNA]</scope>
    <source>
        <strain evidence="3 4">DSM 23061</strain>
    </source>
</reference>
<gene>
    <name evidence="3" type="ORF">EJN92_01785</name>
</gene>
<dbReference type="Pfam" id="PF07589">
    <property type="entry name" value="PEP-CTERM"/>
    <property type="match status" value="1"/>
</dbReference>
<evidence type="ECO:0000256" key="1">
    <source>
        <dbReference type="SAM" id="SignalP"/>
    </source>
</evidence>
<feature type="signal peptide" evidence="1">
    <location>
        <begin position="1"/>
        <end position="20"/>
    </location>
</feature>
<sequence>MKNLLASMLLSIVGFSSANATVLTATTNVDNTFRLYVSTSDAVLGSLMGSGNSWPTTYTSSATLAANTTQYIHMVATNQGGPGGFLGMFSLSDNAFAFDNATQLLLTNPTDWKQNTTGFGNATSAAVGEGNNGVGPWGMRPGYGTNSPTWIWNYVSNTGNDFQTVYFSARINAVNNGSQVPEPASLVLLGLGLASLAAARKRGAK</sequence>
<keyword evidence="4" id="KW-1185">Reference proteome</keyword>
<protein>
    <submittedName>
        <fullName evidence="3">PEP-CTERM sorting domain-containing protein</fullName>
    </submittedName>
</protein>
<dbReference type="OrthoDB" id="9790247at2"/>
<dbReference type="AlphaFoldDB" id="A0A3Q9BPJ6"/>
<evidence type="ECO:0000313" key="3">
    <source>
        <dbReference type="EMBL" id="AZP10867.1"/>
    </source>
</evidence>
<dbReference type="Proteomes" id="UP000275663">
    <property type="component" value="Chromosome"/>
</dbReference>
<dbReference type="NCBIfam" id="TIGR02595">
    <property type="entry name" value="PEP_CTERM"/>
    <property type="match status" value="1"/>
</dbReference>
<feature type="domain" description="Ice-binding protein C-terminal" evidence="2">
    <location>
        <begin position="179"/>
        <end position="201"/>
    </location>
</feature>
<evidence type="ECO:0000259" key="2">
    <source>
        <dbReference type="Pfam" id="PF07589"/>
    </source>
</evidence>
<dbReference type="KEGG" id="upv:EJN92_01785"/>